<keyword evidence="7 8" id="KW-0418">Kinase</keyword>
<feature type="region of interest" description="Disordered" evidence="4">
    <location>
        <begin position="219"/>
        <end position="238"/>
    </location>
</feature>
<reference evidence="7 8" key="1">
    <citation type="submission" date="2025-08" db="UniProtKB">
        <authorList>
            <consortium name="RefSeq"/>
        </authorList>
    </citation>
    <scope>IDENTIFICATION</scope>
</reference>
<gene>
    <name evidence="7 8 9" type="primary">LOC115217328</name>
</gene>
<feature type="compositionally biased region" description="Polar residues" evidence="4">
    <location>
        <begin position="251"/>
        <end position="264"/>
    </location>
</feature>
<accession>A0A6P7SX19</accession>
<dbReference type="RefSeq" id="XP_029642843.2">
    <property type="nucleotide sequence ID" value="XM_029786983.2"/>
</dbReference>
<dbReference type="PROSITE" id="PS50002">
    <property type="entry name" value="SH3"/>
    <property type="match status" value="1"/>
</dbReference>
<evidence type="ECO:0000259" key="5">
    <source>
        <dbReference type="PROSITE" id="PS50002"/>
    </source>
</evidence>
<dbReference type="SUPFAM" id="SSF50729">
    <property type="entry name" value="PH domain-like"/>
    <property type="match status" value="1"/>
</dbReference>
<keyword evidence="6" id="KW-1185">Reference proteome</keyword>
<dbReference type="Pfam" id="PF00018">
    <property type="entry name" value="SH3_1"/>
    <property type="match status" value="1"/>
</dbReference>
<evidence type="ECO:0000256" key="1">
    <source>
        <dbReference type="ARBA" id="ARBA00006197"/>
    </source>
</evidence>
<dbReference type="Proteomes" id="UP000515154">
    <property type="component" value="Linkage group LG11"/>
</dbReference>
<comment type="similarity">
    <text evidence="1">Belongs to the EPS8 family.</text>
</comment>
<organism evidence="6 7">
    <name type="scientific">Octopus sinensis</name>
    <name type="common">East Asian common octopus</name>
    <dbReference type="NCBI Taxonomy" id="2607531"/>
    <lineage>
        <taxon>Eukaryota</taxon>
        <taxon>Metazoa</taxon>
        <taxon>Spiralia</taxon>
        <taxon>Lophotrochozoa</taxon>
        <taxon>Mollusca</taxon>
        <taxon>Cephalopoda</taxon>
        <taxon>Coleoidea</taxon>
        <taxon>Octopodiformes</taxon>
        <taxon>Octopoda</taxon>
        <taxon>Incirrata</taxon>
        <taxon>Octopodidae</taxon>
        <taxon>Octopus</taxon>
    </lineage>
</organism>
<dbReference type="AlphaFoldDB" id="A0A6P7SX19"/>
<sequence length="615" mass="69395">MPVGVPDLDMNYFNYNGYDGYMPSEESFGYNDVRRDAFMKSDTFQHIDAPTYSRQVSRNDFAPNPARPVPYASSGDRSYDARMSPMGQSVFFEVDHLATFTVTHEETHNPEAGVAKLSTMANTSGIWTMKCTLAIERNHLIIKEKGTESMLDCFPLPNIYNPFAITKSEKCDVYNNLVVLSVIDNTKRDNQPQMHIFLAGSIPAQDIVDEILNAKAGRPPTSRFNNKLIPPPPTQPAPEPPNFMNAKSSFVPTPDRTLSSSLTGPNLLKNENSERDGQLLNHCFDDIEKFVARLQKAAESYKELERLKKDKGGKEKRGRQEMEEKLTMSALPPKPQDFVDIFQKFKLSFNLLAKLKGHIHDPNAPELVHFIFTPLSLIYEASRDPTHGNRNLAANVYSPMLTAEAKELLLNCLTSKEVDLWMSFGEGWTTSREDYKGYVPPYTPRFYNGWHPAPSADDYAPPQQQQGVPKIQTPGMGPNRGPVPHHHEPYMPDKIGPPNQRFNNVPSVPDNSNELFMHGLRERGVKCCEATHYREKKNGKELTVVKGEVLEILDDSRNWWKLKNSKGQVGHAPYTILSRQVPMTPIDNGGNRNIFKNNLQNSATGSSMKGDLRYF</sequence>
<name>A0A6P7SX19_9MOLL</name>
<feature type="domain" description="SH3" evidence="5">
    <location>
        <begin position="523"/>
        <end position="582"/>
    </location>
</feature>
<proteinExistence type="inferred from homology"/>
<dbReference type="InterPro" id="IPR001452">
    <property type="entry name" value="SH3_domain"/>
</dbReference>
<dbReference type="InterPro" id="IPR039801">
    <property type="entry name" value="EPS8-like"/>
</dbReference>
<dbReference type="GO" id="GO:0016301">
    <property type="term" value="F:kinase activity"/>
    <property type="evidence" value="ECO:0007669"/>
    <property type="project" value="UniProtKB-KW"/>
</dbReference>
<dbReference type="SUPFAM" id="SSF50044">
    <property type="entry name" value="SH3-domain"/>
    <property type="match status" value="1"/>
</dbReference>
<dbReference type="Gene3D" id="2.30.30.40">
    <property type="entry name" value="SH3 Domains"/>
    <property type="match status" value="1"/>
</dbReference>
<dbReference type="PANTHER" id="PTHR12287">
    <property type="entry name" value="EPIDERMAL GROWTH FACTOR RECEPTOR KINASE SUBSTRATE EPS8-RELATED PROTEIN"/>
    <property type="match status" value="1"/>
</dbReference>
<dbReference type="GO" id="GO:0007266">
    <property type="term" value="P:Rho protein signal transduction"/>
    <property type="evidence" value="ECO:0007669"/>
    <property type="project" value="TreeGrafter"/>
</dbReference>
<dbReference type="InterPro" id="IPR013625">
    <property type="entry name" value="PTB"/>
</dbReference>
<dbReference type="SMART" id="SM00326">
    <property type="entry name" value="SH3"/>
    <property type="match status" value="1"/>
</dbReference>
<dbReference type="Pfam" id="PF08416">
    <property type="entry name" value="PTB"/>
    <property type="match status" value="1"/>
</dbReference>
<dbReference type="InterPro" id="IPR036028">
    <property type="entry name" value="SH3-like_dom_sf"/>
</dbReference>
<dbReference type="RefSeq" id="XP_036363342.1">
    <property type="nucleotide sequence ID" value="XM_036507449.1"/>
</dbReference>
<dbReference type="GO" id="GO:0003779">
    <property type="term" value="F:actin binding"/>
    <property type="evidence" value="ECO:0007669"/>
    <property type="project" value="TreeGrafter"/>
</dbReference>
<dbReference type="GO" id="GO:0035023">
    <property type="term" value="P:regulation of Rho protein signal transduction"/>
    <property type="evidence" value="ECO:0007669"/>
    <property type="project" value="TreeGrafter"/>
</dbReference>
<evidence type="ECO:0000256" key="4">
    <source>
        <dbReference type="SAM" id="MobiDB-lite"/>
    </source>
</evidence>
<evidence type="ECO:0000256" key="2">
    <source>
        <dbReference type="ARBA" id="ARBA00022443"/>
    </source>
</evidence>
<keyword evidence="7 8" id="KW-0808">Transferase</keyword>
<evidence type="ECO:0000313" key="9">
    <source>
        <dbReference type="RefSeq" id="XP_036363342.1"/>
    </source>
</evidence>
<protein>
    <submittedName>
        <fullName evidence="7 8">Epidermal growth factor receptor kinase substrate 8 isoform X1</fullName>
    </submittedName>
</protein>
<dbReference type="RefSeq" id="XP_029642844.2">
    <property type="nucleotide sequence ID" value="XM_029786984.2"/>
</dbReference>
<dbReference type="InterPro" id="IPR011993">
    <property type="entry name" value="PH-like_dom_sf"/>
</dbReference>
<keyword evidence="2 3" id="KW-0728">SH3 domain</keyword>
<dbReference type="PANTHER" id="PTHR12287:SF23">
    <property type="entry name" value="AROUSER, ISOFORM A-RELATED"/>
    <property type="match status" value="1"/>
</dbReference>
<feature type="region of interest" description="Disordered" evidence="4">
    <location>
        <begin position="453"/>
        <end position="489"/>
    </location>
</feature>
<evidence type="ECO:0000313" key="7">
    <source>
        <dbReference type="RefSeq" id="XP_029642843.2"/>
    </source>
</evidence>
<dbReference type="GO" id="GO:0005886">
    <property type="term" value="C:plasma membrane"/>
    <property type="evidence" value="ECO:0007669"/>
    <property type="project" value="TreeGrafter"/>
</dbReference>
<feature type="region of interest" description="Disordered" evidence="4">
    <location>
        <begin position="56"/>
        <end position="77"/>
    </location>
</feature>
<evidence type="ECO:0000313" key="8">
    <source>
        <dbReference type="RefSeq" id="XP_029642844.2"/>
    </source>
</evidence>
<dbReference type="KEGG" id="osn:115217328"/>
<feature type="region of interest" description="Disordered" evidence="4">
    <location>
        <begin position="251"/>
        <end position="273"/>
    </location>
</feature>
<dbReference type="InterPro" id="IPR055093">
    <property type="entry name" value="EPS8_2nd"/>
</dbReference>
<evidence type="ECO:0000313" key="6">
    <source>
        <dbReference type="Proteomes" id="UP000515154"/>
    </source>
</evidence>
<keyword evidence="7 8" id="KW-0675">Receptor</keyword>
<evidence type="ECO:0000256" key="3">
    <source>
        <dbReference type="PROSITE-ProRule" id="PRU00192"/>
    </source>
</evidence>
<dbReference type="Pfam" id="PF22975">
    <property type="entry name" value="EPS8_2nd"/>
    <property type="match status" value="1"/>
</dbReference>
<dbReference type="Gene3D" id="2.30.29.30">
    <property type="entry name" value="Pleckstrin-homology domain (PH domain)/Phosphotyrosine-binding domain (PTB)"/>
    <property type="match status" value="1"/>
</dbReference>
<feature type="compositionally biased region" description="Pro residues" evidence="4">
    <location>
        <begin position="229"/>
        <end position="238"/>
    </location>
</feature>